<protein>
    <submittedName>
        <fullName evidence="1">Uncharacterized protein</fullName>
    </submittedName>
</protein>
<keyword evidence="2" id="KW-1185">Reference proteome</keyword>
<dbReference type="RefSeq" id="WP_110132261.1">
    <property type="nucleotide sequence ID" value="NZ_QHJQ01000019.1"/>
</dbReference>
<proteinExistence type="predicted"/>
<gene>
    <name evidence="1" type="ORF">DDZ13_14925</name>
</gene>
<reference evidence="1 2" key="1">
    <citation type="submission" date="2018-05" db="EMBL/GenBank/DDBJ databases">
        <title>Coraliomargarita sinensis sp. nov., isolated from a marine solar saltern.</title>
        <authorList>
            <person name="Zhou L.Y."/>
        </authorList>
    </citation>
    <scope>NUCLEOTIDE SEQUENCE [LARGE SCALE GENOMIC DNA]</scope>
    <source>
        <strain evidence="1 2">WN38</strain>
    </source>
</reference>
<dbReference type="Proteomes" id="UP000247099">
    <property type="component" value="Unassembled WGS sequence"/>
</dbReference>
<organism evidence="1 2">
    <name type="scientific">Coraliomargarita sinensis</name>
    <dbReference type="NCBI Taxonomy" id="2174842"/>
    <lineage>
        <taxon>Bacteria</taxon>
        <taxon>Pseudomonadati</taxon>
        <taxon>Verrucomicrobiota</taxon>
        <taxon>Opitutia</taxon>
        <taxon>Puniceicoccales</taxon>
        <taxon>Coraliomargaritaceae</taxon>
        <taxon>Coraliomargarita</taxon>
    </lineage>
</organism>
<dbReference type="InParanoid" id="A0A317ZHL6"/>
<evidence type="ECO:0000313" key="2">
    <source>
        <dbReference type="Proteomes" id="UP000247099"/>
    </source>
</evidence>
<accession>A0A317ZHL6</accession>
<evidence type="ECO:0000313" key="1">
    <source>
        <dbReference type="EMBL" id="PXA02861.1"/>
    </source>
</evidence>
<dbReference type="AlphaFoldDB" id="A0A317ZHL6"/>
<name>A0A317ZHL6_9BACT</name>
<sequence>MKRIITSLIITVSALIGEAACNLLEPKFDSIEIQADEILTALKKLESEAQAIYAKYKMSPTLIAFDFTEGKKKKIEYTGKGVSCLEVASELLKMNGEEFYISDTETIWIGVTEKRIKNIESEYPFNIRDVIFPMVVFEDMSISEVEDILAKLWLIYNPQGESAEWRMNIGRTYAEKINLKCKQVDFLTLVTYLDIITSNASNQAEVATP</sequence>
<comment type="caution">
    <text evidence="1">The sequence shown here is derived from an EMBL/GenBank/DDBJ whole genome shotgun (WGS) entry which is preliminary data.</text>
</comment>
<dbReference type="EMBL" id="QHJQ01000019">
    <property type="protein sequence ID" value="PXA02861.1"/>
    <property type="molecule type" value="Genomic_DNA"/>
</dbReference>